<organism evidence="1 2">
    <name type="scientific">Flagellimonas hadalis</name>
    <dbReference type="NCBI Taxonomy" id="2597517"/>
    <lineage>
        <taxon>Bacteria</taxon>
        <taxon>Pseudomonadati</taxon>
        <taxon>Bacteroidota</taxon>
        <taxon>Flavobacteriia</taxon>
        <taxon>Flavobacteriales</taxon>
        <taxon>Flavobacteriaceae</taxon>
        <taxon>Flagellimonas</taxon>
    </lineage>
</organism>
<accession>A0A5N5IYN6</accession>
<reference evidence="1" key="1">
    <citation type="submission" date="2019-10" db="EMBL/GenBank/DDBJ databases">
        <title>Muricauda hadale sp. nov., a piezophilic bacterium isolated from hadopelagic water of the Mariana Trench.</title>
        <authorList>
            <person name="Wei Y."/>
        </authorList>
    </citation>
    <scope>NUCLEOTIDE SEQUENCE [LARGE SCALE GENOMIC DNA]</scope>
    <source>
        <strain evidence="1">MT-229</strain>
    </source>
</reference>
<name>A0A5N5IYN6_9FLAO</name>
<dbReference type="RefSeq" id="WP_151889033.1">
    <property type="nucleotide sequence ID" value="NZ_VNIK02000001.1"/>
</dbReference>
<evidence type="ECO:0000313" key="2">
    <source>
        <dbReference type="Proteomes" id="UP000319204"/>
    </source>
</evidence>
<dbReference type="Proteomes" id="UP000319204">
    <property type="component" value="Unassembled WGS sequence"/>
</dbReference>
<dbReference type="AlphaFoldDB" id="A0A5N5IYN6"/>
<evidence type="ECO:0000313" key="1">
    <source>
        <dbReference type="EMBL" id="KAB5491887.1"/>
    </source>
</evidence>
<comment type="caution">
    <text evidence="1">The sequence shown here is derived from an EMBL/GenBank/DDBJ whole genome shotgun (WGS) entry which is preliminary data.</text>
</comment>
<dbReference type="OrthoDB" id="1418731at2"/>
<protein>
    <submittedName>
        <fullName evidence="1">Uncharacterized protein</fullName>
    </submittedName>
</protein>
<dbReference type="EMBL" id="VNIK02000001">
    <property type="protein sequence ID" value="KAB5491887.1"/>
    <property type="molecule type" value="Genomic_DNA"/>
</dbReference>
<keyword evidence="2" id="KW-1185">Reference proteome</keyword>
<gene>
    <name evidence="1" type="ORF">FOT42_002745</name>
</gene>
<sequence>MSLPRKNNTDHQHSGAKVFEAANGLDEFLKTIEKDFFAEVKMHFKHDKESKKTDMVLDLHFNFGITESLHFFTSGTWGGMTFPEREHKVSSTLGKAFMELNSKNNFLLDISEASLHFKDTSIIISRVYDQSIPDQIGNIMLKASEHFVYYTKGLTEMPYEIFVPVYEYGAPNIFEPKKEKSSYFDYWGLYFEDESHQVMIYSLHKRKMYEVDLFLFE</sequence>
<proteinExistence type="predicted"/>